<feature type="domain" description="MbtH-like" evidence="1">
    <location>
        <begin position="3"/>
        <end position="53"/>
    </location>
</feature>
<name>A0A934NC31_9BACT</name>
<evidence type="ECO:0000259" key="1">
    <source>
        <dbReference type="SMART" id="SM00923"/>
    </source>
</evidence>
<dbReference type="PANTHER" id="PTHR38444">
    <property type="entry name" value="ENTEROBACTIN BIOSYNTHESIS PROTEIN YBDZ"/>
    <property type="match status" value="1"/>
</dbReference>
<dbReference type="InterPro" id="IPR005153">
    <property type="entry name" value="MbtH-like_dom"/>
</dbReference>
<dbReference type="Proteomes" id="UP000612893">
    <property type="component" value="Unassembled WGS sequence"/>
</dbReference>
<reference evidence="2" key="1">
    <citation type="submission" date="2020-10" db="EMBL/GenBank/DDBJ databases">
        <title>Ca. Dormibacterota MAGs.</title>
        <authorList>
            <person name="Montgomery K."/>
        </authorList>
    </citation>
    <scope>NUCLEOTIDE SEQUENCE [LARGE SCALE GENOMIC DNA]</scope>
    <source>
        <strain evidence="2">SC8812_S17_10</strain>
    </source>
</reference>
<comment type="caution">
    <text evidence="2">The sequence shown here is derived from an EMBL/GenBank/DDBJ whole genome shotgun (WGS) entry which is preliminary data.</text>
</comment>
<evidence type="ECO:0000313" key="3">
    <source>
        <dbReference type="Proteomes" id="UP000612893"/>
    </source>
</evidence>
<dbReference type="Gene3D" id="3.90.820.10">
    <property type="entry name" value="Structural Genomics, Unknown Function 30-nov-00 1gh9 Mol_id"/>
    <property type="match status" value="1"/>
</dbReference>
<gene>
    <name evidence="2" type="ORF">JF922_26090</name>
</gene>
<dbReference type="InterPro" id="IPR038020">
    <property type="entry name" value="MbtH-like_sf"/>
</dbReference>
<dbReference type="SUPFAM" id="SSF160582">
    <property type="entry name" value="MbtH-like"/>
    <property type="match status" value="1"/>
</dbReference>
<dbReference type="RefSeq" id="WP_338205795.1">
    <property type="nucleotide sequence ID" value="NZ_JAEKNR010000249.1"/>
</dbReference>
<proteinExistence type="predicted"/>
<protein>
    <submittedName>
        <fullName evidence="2">MbtH family NRPS accessory protein</fullName>
    </submittedName>
</protein>
<dbReference type="EMBL" id="JAEKNR010000249">
    <property type="protein sequence ID" value="MBJ7601534.1"/>
    <property type="molecule type" value="Genomic_DNA"/>
</dbReference>
<organism evidence="2 3">
    <name type="scientific">Candidatus Nephthysia bennettiae</name>
    <dbReference type="NCBI Taxonomy" id="3127016"/>
    <lineage>
        <taxon>Bacteria</taxon>
        <taxon>Bacillati</taxon>
        <taxon>Candidatus Dormiibacterota</taxon>
        <taxon>Candidatus Dormibacteria</taxon>
        <taxon>Candidatus Dormibacterales</taxon>
        <taxon>Candidatus Dormibacteraceae</taxon>
        <taxon>Candidatus Nephthysia</taxon>
    </lineage>
</organism>
<evidence type="ECO:0000313" key="2">
    <source>
        <dbReference type="EMBL" id="MBJ7601534.1"/>
    </source>
</evidence>
<dbReference type="Pfam" id="PF03621">
    <property type="entry name" value="MbtH"/>
    <property type="match status" value="1"/>
</dbReference>
<dbReference type="PANTHER" id="PTHR38444:SF1">
    <property type="entry name" value="ENTEROBACTIN BIOSYNTHESIS PROTEIN YBDZ"/>
    <property type="match status" value="1"/>
</dbReference>
<dbReference type="InterPro" id="IPR037407">
    <property type="entry name" value="MLP_fam"/>
</dbReference>
<accession>A0A934NC31</accession>
<sequence>MGSERDGDGVAYAVVVNQEEQYSIWRADREPPAGWRKVGKVGDKAQCLAHVATAWTDMRPLSARLPSEEQRR</sequence>
<keyword evidence="3" id="KW-1185">Reference proteome</keyword>
<dbReference type="SMART" id="SM00923">
    <property type="entry name" value="MbtH"/>
    <property type="match status" value="1"/>
</dbReference>
<dbReference type="AlphaFoldDB" id="A0A934NC31"/>